<sequence>MSASGETIPPMPLPQPDDDLTSLVLRTDFGDDEAWDALRTALDAADEYTHATYVSDLRFAGVSVRTLLDEEAAADEDDRVIHLFLADPTAMEGPEHPLLAVDLADEPGRTFRVPARWFPDVSANLSIANMDFAEFADAADRSGTFRGFEGTDAS</sequence>
<dbReference type="Proteomes" id="UP000610124">
    <property type="component" value="Unassembled WGS sequence"/>
</dbReference>
<gene>
    <name evidence="2" type="ORF">GCM10010502_00450</name>
</gene>
<dbReference type="EMBL" id="BMUB01000001">
    <property type="protein sequence ID" value="GGU54324.1"/>
    <property type="molecule type" value="Genomic_DNA"/>
</dbReference>
<organism evidence="2 3">
    <name type="scientific">Kitasatospora aureofaciens</name>
    <name type="common">Streptomyces aureofaciens</name>
    <dbReference type="NCBI Taxonomy" id="1894"/>
    <lineage>
        <taxon>Bacteria</taxon>
        <taxon>Bacillati</taxon>
        <taxon>Actinomycetota</taxon>
        <taxon>Actinomycetes</taxon>
        <taxon>Kitasatosporales</taxon>
        <taxon>Streptomycetaceae</taxon>
        <taxon>Kitasatospora</taxon>
    </lineage>
</organism>
<evidence type="ECO:0000313" key="3">
    <source>
        <dbReference type="Proteomes" id="UP000610124"/>
    </source>
</evidence>
<dbReference type="KEGG" id="kau:B6264_22535"/>
<reference evidence="2" key="1">
    <citation type="journal article" date="2014" name="Int. J. Syst. Evol. Microbiol.">
        <title>Complete genome sequence of Corynebacterium casei LMG S-19264T (=DSM 44701T), isolated from a smear-ripened cheese.</title>
        <authorList>
            <consortium name="US DOE Joint Genome Institute (JGI-PGF)"/>
            <person name="Walter F."/>
            <person name="Albersmeier A."/>
            <person name="Kalinowski J."/>
            <person name="Ruckert C."/>
        </authorList>
    </citation>
    <scope>NUCLEOTIDE SEQUENCE</scope>
    <source>
        <strain evidence="2">JCM 4434</strain>
    </source>
</reference>
<feature type="domain" description="DUF6924" evidence="1">
    <location>
        <begin position="21"/>
        <end position="148"/>
    </location>
</feature>
<evidence type="ECO:0000259" key="1">
    <source>
        <dbReference type="Pfam" id="PF21962"/>
    </source>
</evidence>
<protein>
    <recommendedName>
        <fullName evidence="1">DUF6924 domain-containing protein</fullName>
    </recommendedName>
</protein>
<proteinExistence type="predicted"/>
<dbReference type="AlphaFoldDB" id="A0A8H9LJU3"/>
<reference evidence="2" key="2">
    <citation type="submission" date="2020-09" db="EMBL/GenBank/DDBJ databases">
        <authorList>
            <person name="Sun Q."/>
            <person name="Ohkuma M."/>
        </authorList>
    </citation>
    <scope>NUCLEOTIDE SEQUENCE</scope>
    <source>
        <strain evidence="2">JCM 4434</strain>
    </source>
</reference>
<dbReference type="InterPro" id="IPR053832">
    <property type="entry name" value="DUF6924"/>
</dbReference>
<evidence type="ECO:0000313" key="2">
    <source>
        <dbReference type="EMBL" id="GGU54324.1"/>
    </source>
</evidence>
<comment type="caution">
    <text evidence="2">The sequence shown here is derived from an EMBL/GenBank/DDBJ whole genome shotgun (WGS) entry which is preliminary data.</text>
</comment>
<accession>A0A8H9LJU3</accession>
<dbReference type="Pfam" id="PF21962">
    <property type="entry name" value="DUF6924"/>
    <property type="match status" value="1"/>
</dbReference>
<name>A0A8H9LJU3_KITAU</name>